<organism evidence="9 10">
    <name type="scientific">Luteipulveratus mongoliensis</name>
    <dbReference type="NCBI Taxonomy" id="571913"/>
    <lineage>
        <taxon>Bacteria</taxon>
        <taxon>Bacillati</taxon>
        <taxon>Actinomycetota</taxon>
        <taxon>Actinomycetes</taxon>
        <taxon>Micrococcales</taxon>
        <taxon>Dermacoccaceae</taxon>
        <taxon>Luteipulveratus</taxon>
    </lineage>
</organism>
<dbReference type="InterPro" id="IPR007168">
    <property type="entry name" value="Phageshock_PspC_N"/>
</dbReference>
<feature type="transmembrane region" description="Helical" evidence="7">
    <location>
        <begin position="93"/>
        <end position="116"/>
    </location>
</feature>
<keyword evidence="3 7" id="KW-0812">Transmembrane</keyword>
<feature type="region of interest" description="Disordered" evidence="6">
    <location>
        <begin position="185"/>
        <end position="303"/>
    </location>
</feature>
<dbReference type="Pfam" id="PF04024">
    <property type="entry name" value="PspC"/>
    <property type="match status" value="1"/>
</dbReference>
<feature type="region of interest" description="Disordered" evidence="6">
    <location>
        <begin position="1"/>
        <end position="48"/>
    </location>
</feature>
<evidence type="ECO:0000256" key="2">
    <source>
        <dbReference type="ARBA" id="ARBA00022475"/>
    </source>
</evidence>
<reference evidence="9 10" key="1">
    <citation type="submission" date="2015-03" db="EMBL/GenBank/DDBJ databases">
        <title>Luteipulveratus halotolerans sp. nov., a novel actinobacterium (Dermacoccaceae) from Sarawak, Malaysia.</title>
        <authorList>
            <person name="Juboi H."/>
            <person name="Basik A."/>
            <person name="Shamsul S.S."/>
            <person name="Arnold P."/>
            <person name="Schmitt E.K."/>
            <person name="Sanglier J.-J."/>
            <person name="Yeo T."/>
        </authorList>
    </citation>
    <scope>NUCLEOTIDE SEQUENCE [LARGE SCALE GENOMIC DNA]</scope>
    <source>
        <strain evidence="9 10">MN07-A0370</strain>
    </source>
</reference>
<feature type="compositionally biased region" description="Polar residues" evidence="6">
    <location>
        <begin position="263"/>
        <end position="272"/>
    </location>
</feature>
<evidence type="ECO:0000256" key="4">
    <source>
        <dbReference type="ARBA" id="ARBA00022989"/>
    </source>
</evidence>
<evidence type="ECO:0000256" key="6">
    <source>
        <dbReference type="SAM" id="MobiDB-lite"/>
    </source>
</evidence>
<name>A0A0K1JH63_9MICO</name>
<feature type="transmembrane region" description="Helical" evidence="7">
    <location>
        <begin position="305"/>
        <end position="328"/>
    </location>
</feature>
<evidence type="ECO:0000256" key="7">
    <source>
        <dbReference type="SAM" id="Phobius"/>
    </source>
</evidence>
<dbReference type="KEGG" id="lmoi:VV02_09640"/>
<feature type="transmembrane region" description="Helical" evidence="7">
    <location>
        <begin position="365"/>
        <end position="383"/>
    </location>
</feature>
<feature type="compositionally biased region" description="Pro residues" evidence="6">
    <location>
        <begin position="8"/>
        <end position="20"/>
    </location>
</feature>
<evidence type="ECO:0000313" key="9">
    <source>
        <dbReference type="EMBL" id="AKU16057.1"/>
    </source>
</evidence>
<keyword evidence="10" id="KW-1185">Reference proteome</keyword>
<evidence type="ECO:0000313" key="10">
    <source>
        <dbReference type="Proteomes" id="UP000066480"/>
    </source>
</evidence>
<keyword evidence="4 7" id="KW-1133">Transmembrane helix</keyword>
<feature type="compositionally biased region" description="Low complexity" evidence="6">
    <location>
        <begin position="187"/>
        <end position="215"/>
    </location>
</feature>
<evidence type="ECO:0000256" key="1">
    <source>
        <dbReference type="ARBA" id="ARBA00004162"/>
    </source>
</evidence>
<feature type="compositionally biased region" description="Low complexity" evidence="6">
    <location>
        <begin position="223"/>
        <end position="243"/>
    </location>
</feature>
<dbReference type="Proteomes" id="UP000066480">
    <property type="component" value="Chromosome"/>
</dbReference>
<dbReference type="GO" id="GO:0005886">
    <property type="term" value="C:plasma membrane"/>
    <property type="evidence" value="ECO:0007669"/>
    <property type="project" value="UniProtKB-SubCell"/>
</dbReference>
<gene>
    <name evidence="9" type="ORF">VV02_09640</name>
</gene>
<dbReference type="AlphaFoldDB" id="A0A0K1JH63"/>
<evidence type="ECO:0000259" key="8">
    <source>
        <dbReference type="Pfam" id="PF04024"/>
    </source>
</evidence>
<feature type="domain" description="Phage shock protein PspC N-terminal" evidence="8">
    <location>
        <begin position="64"/>
        <end position="118"/>
    </location>
</feature>
<dbReference type="EMBL" id="CP011112">
    <property type="protein sequence ID" value="AKU16057.1"/>
    <property type="molecule type" value="Genomic_DNA"/>
</dbReference>
<feature type="transmembrane region" description="Helical" evidence="7">
    <location>
        <begin position="136"/>
        <end position="155"/>
    </location>
</feature>
<protein>
    <recommendedName>
        <fullName evidence="8">Phage shock protein PspC N-terminal domain-containing protein</fullName>
    </recommendedName>
</protein>
<evidence type="ECO:0000256" key="3">
    <source>
        <dbReference type="ARBA" id="ARBA00022692"/>
    </source>
</evidence>
<sequence>METVTDQTPPPGTGQAPPPDSGAQTPPTHDPSGSHFGWQHGQNSQSSHSDAFDRFLNGVRGVGLARNSDDKWIAGVCSGIADRLRVDPLIVRAAFILLGLIFGAGVSLYLIAWCLLPDRRGSIMLERATRHSDGAAIGLMVVTIVVVGSGFGWLWGWGDGWGPGPIVPLLVIGGAGWLYLSRDKHQQPGAPSAPQPYAASSPAPQPYSGASPAQPYAATSSQPYATSSQPYASSPPQYAPTSTGSRTPGSANAPTFTPAGGTSPVSSEPTSSGAGGATPPSDTGVPPYQSGPWTPRPPRARRRKVGGGLTLALLGLAAAGGGATALILDQTSYDDVSGRVGIAAALGVVGLGVFIAGALGRRATFASHIGVLLALVTAVLMILPKGLSLTGSAGDETWTPTAATVASGQHYELSAGQGKLDLSRLGKPTTRTVVPAKISFGHLEVHVPAGVPVEIRTHVGIGSIDLDDSIENEIGWKSSTGGTDLNRTIRVGTQPATLVIDANVGIGQISIEKEPVR</sequence>
<dbReference type="STRING" id="571913.VV02_09640"/>
<feature type="transmembrane region" description="Helical" evidence="7">
    <location>
        <begin position="161"/>
        <end position="180"/>
    </location>
</feature>
<accession>A0A0K1JH63</accession>
<feature type="compositionally biased region" description="Polar residues" evidence="6">
    <location>
        <begin position="244"/>
        <end position="255"/>
    </location>
</feature>
<feature type="transmembrane region" description="Helical" evidence="7">
    <location>
        <begin position="340"/>
        <end position="358"/>
    </location>
</feature>
<proteinExistence type="predicted"/>
<comment type="subcellular location">
    <subcellularLocation>
        <location evidence="1">Cell membrane</location>
        <topology evidence="1">Single-pass membrane protein</topology>
    </subcellularLocation>
</comment>
<keyword evidence="5 7" id="KW-0472">Membrane</keyword>
<dbReference type="PANTHER" id="PTHR33885:SF3">
    <property type="entry name" value="PHAGE SHOCK PROTEIN C"/>
    <property type="match status" value="1"/>
</dbReference>
<keyword evidence="2" id="KW-1003">Cell membrane</keyword>
<evidence type="ECO:0000256" key="5">
    <source>
        <dbReference type="ARBA" id="ARBA00023136"/>
    </source>
</evidence>
<dbReference type="PANTHER" id="PTHR33885">
    <property type="entry name" value="PHAGE SHOCK PROTEIN C"/>
    <property type="match status" value="1"/>
</dbReference>
<dbReference type="InterPro" id="IPR052027">
    <property type="entry name" value="PspC"/>
</dbReference>